<dbReference type="Proteomes" id="UP000566813">
    <property type="component" value="Unassembled WGS sequence"/>
</dbReference>
<protein>
    <submittedName>
        <fullName evidence="2">Uncharacterized protein</fullName>
    </submittedName>
</protein>
<keyword evidence="3" id="KW-1185">Reference proteome</keyword>
<dbReference type="AlphaFoldDB" id="A0A7X1KMW5"/>
<dbReference type="EMBL" id="JACLAW010000014">
    <property type="protein sequence ID" value="MBC2667079.1"/>
    <property type="molecule type" value="Genomic_DNA"/>
</dbReference>
<proteinExistence type="predicted"/>
<organism evidence="2 3">
    <name type="scientific">Novosphingobium flavum</name>
    <dbReference type="NCBI Taxonomy" id="1778672"/>
    <lineage>
        <taxon>Bacteria</taxon>
        <taxon>Pseudomonadati</taxon>
        <taxon>Pseudomonadota</taxon>
        <taxon>Alphaproteobacteria</taxon>
        <taxon>Sphingomonadales</taxon>
        <taxon>Sphingomonadaceae</taxon>
        <taxon>Novosphingobium</taxon>
    </lineage>
</organism>
<accession>A0A7X1KMW5</accession>
<keyword evidence="1" id="KW-0812">Transmembrane</keyword>
<feature type="transmembrane region" description="Helical" evidence="1">
    <location>
        <begin position="58"/>
        <end position="77"/>
    </location>
</feature>
<comment type="caution">
    <text evidence="2">The sequence shown here is derived from an EMBL/GenBank/DDBJ whole genome shotgun (WGS) entry which is preliminary data.</text>
</comment>
<dbReference type="RefSeq" id="WP_185665375.1">
    <property type="nucleotide sequence ID" value="NZ_JACLAW010000014.1"/>
</dbReference>
<reference evidence="2 3" key="1">
    <citation type="submission" date="2020-08" db="EMBL/GenBank/DDBJ databases">
        <title>The genome sequence of type strain Novosphingobium flavum NBRC 111647.</title>
        <authorList>
            <person name="Liu Y."/>
        </authorList>
    </citation>
    <scope>NUCLEOTIDE SEQUENCE [LARGE SCALE GENOMIC DNA]</scope>
    <source>
        <strain evidence="2 3">NBRC 111647</strain>
    </source>
</reference>
<gene>
    <name evidence="2" type="ORF">H7F51_16290</name>
</gene>
<feature type="transmembrane region" description="Helical" evidence="1">
    <location>
        <begin position="6"/>
        <end position="27"/>
    </location>
</feature>
<evidence type="ECO:0000313" key="3">
    <source>
        <dbReference type="Proteomes" id="UP000566813"/>
    </source>
</evidence>
<evidence type="ECO:0000256" key="1">
    <source>
        <dbReference type="SAM" id="Phobius"/>
    </source>
</evidence>
<name>A0A7X1KMW5_9SPHN</name>
<sequence>MPTIAVAFDATAEVVFAFAAFAAAQYLQPCIRTTAYRRGHEAPSEHNRSKPMRSIAQYVLPAIVAASVSGLTFAATLI</sequence>
<evidence type="ECO:0000313" key="2">
    <source>
        <dbReference type="EMBL" id="MBC2667079.1"/>
    </source>
</evidence>
<keyword evidence="1" id="KW-0472">Membrane</keyword>
<keyword evidence="1" id="KW-1133">Transmembrane helix</keyword>